<dbReference type="Proteomes" id="UP000282311">
    <property type="component" value="Unassembled WGS sequence"/>
</dbReference>
<dbReference type="EMBL" id="RBAH01000024">
    <property type="protein sequence ID" value="RKN74917.1"/>
    <property type="molecule type" value="Genomic_DNA"/>
</dbReference>
<accession>A0A3B0BSC7</accession>
<dbReference type="InterPro" id="IPR013815">
    <property type="entry name" value="ATP_grasp_subdomain_1"/>
</dbReference>
<dbReference type="InterPro" id="IPR011761">
    <property type="entry name" value="ATP-grasp"/>
</dbReference>
<dbReference type="GO" id="GO:0046872">
    <property type="term" value="F:metal ion binding"/>
    <property type="evidence" value="ECO:0007669"/>
    <property type="project" value="InterPro"/>
</dbReference>
<dbReference type="GO" id="GO:0005524">
    <property type="term" value="F:ATP binding"/>
    <property type="evidence" value="ECO:0007669"/>
    <property type="project" value="UniProtKB-UniRule"/>
</dbReference>
<evidence type="ECO:0000256" key="3">
    <source>
        <dbReference type="ARBA" id="ARBA00022840"/>
    </source>
</evidence>
<protein>
    <submittedName>
        <fullName evidence="6">ATP-grasp domain-containing protein</fullName>
    </submittedName>
</protein>
<keyword evidence="3 4" id="KW-0067">ATP-binding</keyword>
<keyword evidence="2 4" id="KW-0547">Nucleotide-binding</keyword>
<evidence type="ECO:0000256" key="4">
    <source>
        <dbReference type="PROSITE-ProRule" id="PRU00409"/>
    </source>
</evidence>
<dbReference type="Pfam" id="PF15632">
    <property type="entry name" value="ATPgrasp_Ter"/>
    <property type="match status" value="1"/>
</dbReference>
<evidence type="ECO:0000256" key="1">
    <source>
        <dbReference type="ARBA" id="ARBA00022598"/>
    </source>
</evidence>
<dbReference type="Pfam" id="PF21360">
    <property type="entry name" value="PylC-like_N"/>
    <property type="match status" value="1"/>
</dbReference>
<comment type="caution">
    <text evidence="6">The sequence shown here is derived from an EMBL/GenBank/DDBJ whole genome shotgun (WGS) entry which is preliminary data.</text>
</comment>
<dbReference type="InterPro" id="IPR048764">
    <property type="entry name" value="PylC_N"/>
</dbReference>
<dbReference type="Gene3D" id="3.30.470.20">
    <property type="entry name" value="ATP-grasp fold, B domain"/>
    <property type="match status" value="1"/>
</dbReference>
<dbReference type="Gene3D" id="3.30.1490.20">
    <property type="entry name" value="ATP-grasp fold, A domain"/>
    <property type="match status" value="1"/>
</dbReference>
<gene>
    <name evidence="6" type="ORF">D7M11_26945</name>
</gene>
<dbReference type="PROSITE" id="PS50975">
    <property type="entry name" value="ATP_GRASP"/>
    <property type="match status" value="1"/>
</dbReference>
<feature type="domain" description="ATP-grasp" evidence="5">
    <location>
        <begin position="134"/>
        <end position="334"/>
    </location>
</feature>
<dbReference type="Gene3D" id="3.40.50.20">
    <property type="match status" value="1"/>
</dbReference>
<evidence type="ECO:0000256" key="2">
    <source>
        <dbReference type="ARBA" id="ARBA00022741"/>
    </source>
</evidence>
<keyword evidence="1" id="KW-0436">Ligase</keyword>
<proteinExistence type="predicted"/>
<keyword evidence="7" id="KW-1185">Reference proteome</keyword>
<dbReference type="PANTHER" id="PTHR43585:SF2">
    <property type="entry name" value="ATP-GRASP ENZYME FSQD"/>
    <property type="match status" value="1"/>
</dbReference>
<dbReference type="PANTHER" id="PTHR43585">
    <property type="entry name" value="FUMIPYRROLE BIOSYNTHESIS PROTEIN C"/>
    <property type="match status" value="1"/>
</dbReference>
<reference evidence="6 7" key="1">
    <citation type="journal article" date="2007" name="Int. J. Syst. Evol. Microbiol.">
        <title>Paenibacillus ginsengarvi sp. nov., isolated from soil from ginseng cultivation.</title>
        <authorList>
            <person name="Yoon M.H."/>
            <person name="Ten L.N."/>
            <person name="Im W.T."/>
        </authorList>
    </citation>
    <scope>NUCLEOTIDE SEQUENCE [LARGE SCALE GENOMIC DNA]</scope>
    <source>
        <strain evidence="6 7">KCTC 13059</strain>
    </source>
</reference>
<dbReference type="InterPro" id="IPR052032">
    <property type="entry name" value="ATP-dep_AA_Ligase"/>
</dbReference>
<dbReference type="SUPFAM" id="SSF56059">
    <property type="entry name" value="Glutathione synthetase ATP-binding domain-like"/>
    <property type="match status" value="1"/>
</dbReference>
<evidence type="ECO:0000313" key="7">
    <source>
        <dbReference type="Proteomes" id="UP000282311"/>
    </source>
</evidence>
<evidence type="ECO:0000313" key="6">
    <source>
        <dbReference type="EMBL" id="RKN74917.1"/>
    </source>
</evidence>
<dbReference type="AlphaFoldDB" id="A0A3B0BSC7"/>
<organism evidence="6 7">
    <name type="scientific">Paenibacillus ginsengarvi</name>
    <dbReference type="NCBI Taxonomy" id="400777"/>
    <lineage>
        <taxon>Bacteria</taxon>
        <taxon>Bacillati</taxon>
        <taxon>Bacillota</taxon>
        <taxon>Bacilli</taxon>
        <taxon>Bacillales</taxon>
        <taxon>Paenibacillaceae</taxon>
        <taxon>Paenibacillus</taxon>
    </lineage>
</organism>
<evidence type="ECO:0000259" key="5">
    <source>
        <dbReference type="PROSITE" id="PS50975"/>
    </source>
</evidence>
<dbReference type="GO" id="GO:0016874">
    <property type="term" value="F:ligase activity"/>
    <property type="evidence" value="ECO:0007669"/>
    <property type="project" value="UniProtKB-KW"/>
</dbReference>
<name>A0A3B0BSC7_9BACL</name>
<sequence>MGKKIEVGDEITVKPIVRILLTGAGSPAASGVIRSLRSDPVMDVVIVGMDCNTEAVGFHMTNKHVIGPRATEESFIPFVLSLCAKEKIGLILSLVTDELIKLSESEDDLLRIGTRLLISSADSLRKVINKGRLYQALQNMGIAVPEFRMVNTPEGLIHALHELGYPAQPVCFKPVVSDGSRGFHIVDNGADRFRMLFQEKPSSAHISEEELMRILQGHSEIPDTLAMEYLPHEEYSVDLMVKDGKVVVAVPRLREATVGGITTKSLIAKEQDIIDYAVAVVELMQLNGNIGVQVRRDRQRKPKIVEINPRIQGTIVHCTAAGINLPALAVKQALGIPASKDELEIKWGTRMTRYWEEVFYDVHGSSYAF</sequence>